<dbReference type="OrthoDB" id="9813918at2"/>
<dbReference type="PANTHER" id="PTHR42850">
    <property type="entry name" value="METALLOPHOSPHOESTERASE"/>
    <property type="match status" value="1"/>
</dbReference>
<comment type="caution">
    <text evidence="3">The sequence shown here is derived from an EMBL/GenBank/DDBJ whole genome shotgun (WGS) entry which is preliminary data.</text>
</comment>
<dbReference type="Proteomes" id="UP000094622">
    <property type="component" value="Unassembled WGS sequence"/>
</dbReference>
<keyword evidence="4" id="KW-1185">Reference proteome</keyword>
<dbReference type="CDD" id="cd00838">
    <property type="entry name" value="MPP_superfamily"/>
    <property type="match status" value="1"/>
</dbReference>
<dbReference type="InterPro" id="IPR024654">
    <property type="entry name" value="Calcineurin-like_PHP_lpxH"/>
</dbReference>
<dbReference type="GO" id="GO:0005737">
    <property type="term" value="C:cytoplasm"/>
    <property type="evidence" value="ECO:0007669"/>
    <property type="project" value="TreeGrafter"/>
</dbReference>
<dbReference type="InterPro" id="IPR050126">
    <property type="entry name" value="Ap4A_hydrolase"/>
</dbReference>
<organism evidence="3 4">
    <name type="scientific">Methylobrevis pamukkalensis</name>
    <dbReference type="NCBI Taxonomy" id="1439726"/>
    <lineage>
        <taxon>Bacteria</taxon>
        <taxon>Pseudomonadati</taxon>
        <taxon>Pseudomonadota</taxon>
        <taxon>Alphaproteobacteria</taxon>
        <taxon>Hyphomicrobiales</taxon>
        <taxon>Pleomorphomonadaceae</taxon>
        <taxon>Methylobrevis</taxon>
    </lineage>
</organism>
<dbReference type="SUPFAM" id="SSF56300">
    <property type="entry name" value="Metallo-dependent phosphatases"/>
    <property type="match status" value="1"/>
</dbReference>
<dbReference type="PANTHER" id="PTHR42850:SF2">
    <property type="entry name" value="BLL5683 PROTEIN"/>
    <property type="match status" value="1"/>
</dbReference>
<evidence type="ECO:0000256" key="1">
    <source>
        <dbReference type="ARBA" id="ARBA00008950"/>
    </source>
</evidence>
<dbReference type="AlphaFoldDB" id="A0A1E3GX49"/>
<dbReference type="RefSeq" id="WP_069308252.1">
    <property type="nucleotide sequence ID" value="NZ_MCRJ01000152.1"/>
</dbReference>
<accession>A0A1E3GX49</accession>
<dbReference type="PIRSF" id="PIRSF000883">
    <property type="entry name" value="Pesterase_MJ0912"/>
    <property type="match status" value="1"/>
</dbReference>
<name>A0A1E3GX49_9HYPH</name>
<dbReference type="EMBL" id="MCRJ01000152">
    <property type="protein sequence ID" value="ODN68627.1"/>
    <property type="molecule type" value="Genomic_DNA"/>
</dbReference>
<evidence type="ECO:0000313" key="4">
    <source>
        <dbReference type="Proteomes" id="UP000094622"/>
    </source>
</evidence>
<protein>
    <submittedName>
        <fullName evidence="3">Phosphodiesterase</fullName>
    </submittedName>
</protein>
<sequence>MRIAVVADIHGNLAALEAVIADLAGMSPDLVVNLGDCVSGPLEPGRTADLLMSLDWPTVMGNHDRALIDRPRHEMGDWDQPAFDEMTPSQLDWVRGLPATRVIEGVLLCHGTPSSDSRYLLEQVVAGHMVLRDPADIAADLDGVAAEVVLCAHSHMPRHVLLTDGRLVVNPGSVGAQAYRDDTPSDHVMQNGSPHARYAILDRKGAVWTVAQRFVAYDWNAAADRVLAKGHPEWENALRFGRMGRADASDKA</sequence>
<dbReference type="InterPro" id="IPR029052">
    <property type="entry name" value="Metallo-depent_PP-like"/>
</dbReference>
<dbReference type="InterPro" id="IPR011152">
    <property type="entry name" value="Pesterase_MJ0912"/>
</dbReference>
<feature type="domain" description="Calcineurin-like phosphoesterase" evidence="2">
    <location>
        <begin position="1"/>
        <end position="178"/>
    </location>
</feature>
<evidence type="ECO:0000259" key="2">
    <source>
        <dbReference type="Pfam" id="PF12850"/>
    </source>
</evidence>
<reference evidence="3 4" key="1">
    <citation type="submission" date="2016-07" db="EMBL/GenBank/DDBJ databases">
        <title>Draft Genome Sequence of Methylobrevis pamukkalensis PK2.</title>
        <authorList>
            <person name="Vasilenko O.V."/>
            <person name="Doronina N.V."/>
            <person name="Shmareva M.N."/>
            <person name="Tarlachkov S.V."/>
            <person name="Mustakhimov I."/>
            <person name="Trotsenko Y.A."/>
        </authorList>
    </citation>
    <scope>NUCLEOTIDE SEQUENCE [LARGE SCALE GENOMIC DNA]</scope>
    <source>
        <strain evidence="3 4">PK2</strain>
    </source>
</reference>
<dbReference type="Pfam" id="PF12850">
    <property type="entry name" value="Metallophos_2"/>
    <property type="match status" value="1"/>
</dbReference>
<comment type="similarity">
    <text evidence="1">Belongs to the metallophosphoesterase superfamily. YfcE family.</text>
</comment>
<gene>
    <name evidence="3" type="ORF">A6302_04081</name>
</gene>
<evidence type="ECO:0000313" key="3">
    <source>
        <dbReference type="EMBL" id="ODN68627.1"/>
    </source>
</evidence>
<proteinExistence type="inferred from homology"/>
<dbReference type="GO" id="GO:0016791">
    <property type="term" value="F:phosphatase activity"/>
    <property type="evidence" value="ECO:0007669"/>
    <property type="project" value="TreeGrafter"/>
</dbReference>
<dbReference type="Gene3D" id="3.60.21.10">
    <property type="match status" value="1"/>
</dbReference>